<keyword evidence="3 6" id="KW-0812">Transmembrane</keyword>
<evidence type="ECO:0000256" key="6">
    <source>
        <dbReference type="SAM" id="Phobius"/>
    </source>
</evidence>
<evidence type="ECO:0000256" key="5">
    <source>
        <dbReference type="ARBA" id="ARBA00023136"/>
    </source>
</evidence>
<evidence type="ECO:0000256" key="4">
    <source>
        <dbReference type="ARBA" id="ARBA00022989"/>
    </source>
</evidence>
<feature type="transmembrane region" description="Helical" evidence="6">
    <location>
        <begin position="364"/>
        <end position="388"/>
    </location>
</feature>
<name>A0ABU5ZF76_9BACL</name>
<sequence>MDPVFYIAANVAIAALVGGITNHLAIKMLFHPRKPLYLAGLRFPFTPGLIPKRKEEIGRSLGTVVADYLVTSHGLVNLLGKPEFRNQVENKLIGWTEEWTSREDSPESILRQWLGEIQWEEFRSRLAEGVKGAAVTGALWLWREKGISETTVARWIPNWSESFKERTAERSVVWIVEEIKNQLRTQQGDRMLRNLTTHFMENAGGLLGTLAGLFLDEDKLNQKVKVALFDSLDSPALRRGLNRMILNMLDKLETMPLSEIVEKLTDKPADEGFRQLIGENIQWERWIRRITSERLCDLFGAHRDWLLQKVPGATSLLISAAQSNAERIFSAIQLTSLVEEQVRQFPVERLEQIILSVTGKEFRAITWLGALLGGLIGLIQALMLQWYMHAGL</sequence>
<evidence type="ECO:0000256" key="1">
    <source>
        <dbReference type="ARBA" id="ARBA00004308"/>
    </source>
</evidence>
<evidence type="ECO:0000256" key="2">
    <source>
        <dbReference type="ARBA" id="ARBA00008053"/>
    </source>
</evidence>
<evidence type="ECO:0000313" key="8">
    <source>
        <dbReference type="Proteomes" id="UP001310386"/>
    </source>
</evidence>
<protein>
    <submittedName>
        <fullName evidence="7">DUF445 family protein</fullName>
    </submittedName>
</protein>
<feature type="transmembrane region" description="Helical" evidence="6">
    <location>
        <begin position="6"/>
        <end position="26"/>
    </location>
</feature>
<reference evidence="7" key="1">
    <citation type="submission" date="2023-12" db="EMBL/GenBank/DDBJ databases">
        <title>Fervidustalea candida gen. nov., sp. nov., a novel member of the family Paenibacillaceae isolated from a geothermal area.</title>
        <authorList>
            <person name="Li W.-J."/>
            <person name="Jiao J.-Y."/>
            <person name="Chen Y."/>
        </authorList>
    </citation>
    <scope>NUCLEOTIDE SEQUENCE</scope>
    <source>
        <strain evidence="7">SYSU GA230002</strain>
    </source>
</reference>
<dbReference type="InterPro" id="IPR007383">
    <property type="entry name" value="DUF445"/>
</dbReference>
<dbReference type="Pfam" id="PF04286">
    <property type="entry name" value="DUF445"/>
    <property type="match status" value="1"/>
</dbReference>
<dbReference type="Proteomes" id="UP001310386">
    <property type="component" value="Unassembled WGS sequence"/>
</dbReference>
<dbReference type="EMBL" id="JAYJLD010000002">
    <property type="protein sequence ID" value="MEB3100547.1"/>
    <property type="molecule type" value="Genomic_DNA"/>
</dbReference>
<evidence type="ECO:0000256" key="3">
    <source>
        <dbReference type="ARBA" id="ARBA00022692"/>
    </source>
</evidence>
<keyword evidence="4 6" id="KW-1133">Transmembrane helix</keyword>
<organism evidence="7 8">
    <name type="scientific">Ferviditalea candida</name>
    <dbReference type="NCBI Taxonomy" id="3108399"/>
    <lineage>
        <taxon>Bacteria</taxon>
        <taxon>Bacillati</taxon>
        <taxon>Bacillota</taxon>
        <taxon>Bacilli</taxon>
        <taxon>Bacillales</taxon>
        <taxon>Paenibacillaceae</taxon>
        <taxon>Ferviditalea</taxon>
    </lineage>
</organism>
<dbReference type="PANTHER" id="PTHR35791:SF1">
    <property type="entry name" value="UPF0754 MEMBRANE PROTEIN YHEB"/>
    <property type="match status" value="1"/>
</dbReference>
<dbReference type="RefSeq" id="WP_371752652.1">
    <property type="nucleotide sequence ID" value="NZ_JAYJLD010000002.1"/>
</dbReference>
<comment type="caution">
    <text evidence="7">The sequence shown here is derived from an EMBL/GenBank/DDBJ whole genome shotgun (WGS) entry which is preliminary data.</text>
</comment>
<dbReference type="PANTHER" id="PTHR35791">
    <property type="entry name" value="UPF0754 MEMBRANE PROTEIN YHEB"/>
    <property type="match status" value="1"/>
</dbReference>
<keyword evidence="8" id="KW-1185">Reference proteome</keyword>
<comment type="similarity">
    <text evidence="2">Belongs to the UPF0754 family.</text>
</comment>
<gene>
    <name evidence="7" type="ORF">VF724_02595</name>
</gene>
<proteinExistence type="inferred from homology"/>
<evidence type="ECO:0000313" key="7">
    <source>
        <dbReference type="EMBL" id="MEB3100547.1"/>
    </source>
</evidence>
<accession>A0ABU5ZF76</accession>
<keyword evidence="5 6" id="KW-0472">Membrane</keyword>
<comment type="subcellular location">
    <subcellularLocation>
        <location evidence="1">Endomembrane system</location>
    </subcellularLocation>
</comment>